<evidence type="ECO:0000256" key="1">
    <source>
        <dbReference type="ARBA" id="ARBA00006762"/>
    </source>
</evidence>
<dbReference type="InterPro" id="IPR016901">
    <property type="entry name" value="APC10/Doc1"/>
</dbReference>
<accession>A0A0G4FIS2</accession>
<proteinExistence type="inferred from homology"/>
<dbReference type="PANTHER" id="PTHR12936">
    <property type="entry name" value="ANAPHASE-PROMOTING COMPLEX 10"/>
    <property type="match status" value="1"/>
</dbReference>
<keyword evidence="4 6" id="KW-0833">Ubl conjugation pathway</keyword>
<protein>
    <recommendedName>
        <fullName evidence="6">Anaphase-promoting complex subunit 10</fullName>
    </recommendedName>
</protein>
<evidence type="ECO:0000313" key="8">
    <source>
        <dbReference type="EMBL" id="CEM13009.1"/>
    </source>
</evidence>
<organism evidence="8">
    <name type="scientific">Chromera velia CCMP2878</name>
    <dbReference type="NCBI Taxonomy" id="1169474"/>
    <lineage>
        <taxon>Eukaryota</taxon>
        <taxon>Sar</taxon>
        <taxon>Alveolata</taxon>
        <taxon>Colpodellida</taxon>
        <taxon>Chromeraceae</taxon>
        <taxon>Chromera</taxon>
    </lineage>
</organism>
<dbReference type="GO" id="GO:0031145">
    <property type="term" value="P:anaphase-promoting complex-dependent catabolic process"/>
    <property type="evidence" value="ECO:0007669"/>
    <property type="project" value="InterPro"/>
</dbReference>
<comment type="similarity">
    <text evidence="1 6">Belongs to the APC10 family.</text>
</comment>
<evidence type="ECO:0000256" key="6">
    <source>
        <dbReference type="PIRNR" id="PIRNR028841"/>
    </source>
</evidence>
<dbReference type="SUPFAM" id="SSF49785">
    <property type="entry name" value="Galactose-binding domain-like"/>
    <property type="match status" value="1"/>
</dbReference>
<feature type="domain" description="DOC" evidence="7">
    <location>
        <begin position="1"/>
        <end position="199"/>
    </location>
</feature>
<dbReference type="PIRSF" id="PIRSF028841">
    <property type="entry name" value="APC10_sub"/>
    <property type="match status" value="1"/>
</dbReference>
<evidence type="ECO:0000256" key="4">
    <source>
        <dbReference type="ARBA" id="ARBA00022786"/>
    </source>
</evidence>
<dbReference type="Gene3D" id="2.60.120.260">
    <property type="entry name" value="Galactose-binding domain-like"/>
    <property type="match status" value="1"/>
</dbReference>
<keyword evidence="3 6" id="KW-0498">Mitosis</keyword>
<dbReference type="VEuPathDB" id="CryptoDB:Cvel_17071"/>
<evidence type="ECO:0000256" key="3">
    <source>
        <dbReference type="ARBA" id="ARBA00022776"/>
    </source>
</evidence>
<dbReference type="GO" id="GO:0051301">
    <property type="term" value="P:cell division"/>
    <property type="evidence" value="ECO:0007669"/>
    <property type="project" value="UniProtKB-KW"/>
</dbReference>
<dbReference type="GO" id="GO:0005680">
    <property type="term" value="C:anaphase-promoting complex"/>
    <property type="evidence" value="ECO:0007669"/>
    <property type="project" value="InterPro"/>
</dbReference>
<dbReference type="PANTHER" id="PTHR12936:SF0">
    <property type="entry name" value="ANAPHASE-PROMOTING COMPLEX SUBUNIT 10"/>
    <property type="match status" value="1"/>
</dbReference>
<reference evidence="8" key="1">
    <citation type="submission" date="2014-11" db="EMBL/GenBank/DDBJ databases">
        <authorList>
            <person name="Otto D Thomas"/>
            <person name="Naeem Raeece"/>
        </authorList>
    </citation>
    <scope>NUCLEOTIDE SEQUENCE</scope>
</reference>
<dbReference type="PhylomeDB" id="A0A0G4FIS2"/>
<dbReference type="InterPro" id="IPR008979">
    <property type="entry name" value="Galactose-bd-like_sf"/>
</dbReference>
<dbReference type="SMART" id="SM01337">
    <property type="entry name" value="APC10"/>
    <property type="match status" value="1"/>
</dbReference>
<sequence length="205" mass="22451">MSGTAVSTSEKAPINSQDMIELGDFAVWSLSSAKPGNGVEQLRDGNTGTFWQSDGPQPHLVDIQFPHLTDVSKIDINVSHNIDESYTPQTLSVRAGTCADNLQPLGKTIELKKPEGWTTIPVRPPRTDPRKAQSEAEVEGGQAEFVSCFFLQLAILNNHQNGRDTHLRQVKVWGPKKNCLTVIPRTVKEAVGALRPEVLTMASVR</sequence>
<evidence type="ECO:0000256" key="5">
    <source>
        <dbReference type="ARBA" id="ARBA00023306"/>
    </source>
</evidence>
<dbReference type="InterPro" id="IPR004939">
    <property type="entry name" value="APC_su10/DOC_dom"/>
</dbReference>
<name>A0A0G4FIS2_9ALVE</name>
<dbReference type="EMBL" id="CDMZ01000380">
    <property type="protein sequence ID" value="CEM13009.1"/>
    <property type="molecule type" value="Genomic_DNA"/>
</dbReference>
<dbReference type="AlphaFoldDB" id="A0A0G4FIS2"/>
<comment type="function">
    <text evidence="6">Component of the anaphase promoting complex/cyclosome (APC/C), a cell cycle-regulated E3 ubiquitin-protein ligase complex that controls progression through mitosis and the G1 phase of the cell cycle.</text>
</comment>
<dbReference type="Pfam" id="PF03256">
    <property type="entry name" value="ANAPC10"/>
    <property type="match status" value="1"/>
</dbReference>
<evidence type="ECO:0000259" key="7">
    <source>
        <dbReference type="PROSITE" id="PS51284"/>
    </source>
</evidence>
<dbReference type="CDD" id="cd08366">
    <property type="entry name" value="APC10"/>
    <property type="match status" value="1"/>
</dbReference>
<keyword evidence="5 6" id="KW-0131">Cell cycle</keyword>
<dbReference type="PROSITE" id="PS51284">
    <property type="entry name" value="DOC"/>
    <property type="match status" value="1"/>
</dbReference>
<evidence type="ECO:0000256" key="2">
    <source>
        <dbReference type="ARBA" id="ARBA00022618"/>
    </source>
</evidence>
<dbReference type="GO" id="GO:0070979">
    <property type="term" value="P:protein K11-linked ubiquitination"/>
    <property type="evidence" value="ECO:0007669"/>
    <property type="project" value="TreeGrafter"/>
</dbReference>
<gene>
    <name evidence="8" type="ORF">Cvel_17071</name>
</gene>
<keyword evidence="2 6" id="KW-0132">Cell division</keyword>